<dbReference type="SMART" id="SM00953">
    <property type="entry name" value="RES"/>
    <property type="match status" value="1"/>
</dbReference>
<evidence type="ECO:0000313" key="3">
    <source>
        <dbReference type="Proteomes" id="UP000316855"/>
    </source>
</evidence>
<name>A0A517VFI2_9PLAN</name>
<protein>
    <submittedName>
        <fullName evidence="2">RES domain protein</fullName>
    </submittedName>
</protein>
<dbReference type="OrthoDB" id="648213at2"/>
<dbReference type="InterPro" id="IPR041206">
    <property type="entry name" value="HEPN/RES_NTD1"/>
</dbReference>
<dbReference type="Proteomes" id="UP000316855">
    <property type="component" value="Chromosome"/>
</dbReference>
<reference evidence="2 3" key="1">
    <citation type="submission" date="2019-02" db="EMBL/GenBank/DDBJ databases">
        <title>Deep-cultivation of Planctomycetes and their phenomic and genomic characterization uncovers novel biology.</title>
        <authorList>
            <person name="Wiegand S."/>
            <person name="Jogler M."/>
            <person name="Boedeker C."/>
            <person name="Pinto D."/>
            <person name="Vollmers J."/>
            <person name="Rivas-Marin E."/>
            <person name="Kohn T."/>
            <person name="Peeters S.H."/>
            <person name="Heuer A."/>
            <person name="Rast P."/>
            <person name="Oberbeckmann S."/>
            <person name="Bunk B."/>
            <person name="Jeske O."/>
            <person name="Meyerdierks A."/>
            <person name="Storesund J.E."/>
            <person name="Kallscheuer N."/>
            <person name="Luecker S."/>
            <person name="Lage O.M."/>
            <person name="Pohl T."/>
            <person name="Merkel B.J."/>
            <person name="Hornburger P."/>
            <person name="Mueller R.-W."/>
            <person name="Bruemmer F."/>
            <person name="Labrenz M."/>
            <person name="Spormann A.M."/>
            <person name="Op den Camp H."/>
            <person name="Overmann J."/>
            <person name="Amann R."/>
            <person name="Jetten M.S.M."/>
            <person name="Mascher T."/>
            <person name="Medema M.H."/>
            <person name="Devos D.P."/>
            <person name="Kaster A.-K."/>
            <person name="Ovreas L."/>
            <person name="Rohde M."/>
            <person name="Galperin M.Y."/>
            <person name="Jogler C."/>
        </authorList>
    </citation>
    <scope>NUCLEOTIDE SEQUENCE [LARGE SCALE GENOMIC DNA]</scope>
    <source>
        <strain evidence="2 3">Pan161</strain>
    </source>
</reference>
<sequence length="398" mass="45522">MARQRRRLYVCESCIEDEELQAVVRANLISNKCDYCQTANDALMASGIDSVIQRMRYAVNEVFTDPASELPYDGREGGYQGSIIDDSYDLFEQMNFCVENAQLLDDLMDEFNGEVLCYRDVFGPSSEEFFEDAWERFKRVVQHQRRYTFWESQEDGEHGDPARNVSASEMLPEIGHNIEHVSPILDLPVGEEFWRVQVFERGMSSTNPARYTSPPTDHANQPNRMSPAGISMFYGANDFDTAVAETVDPSTMGGQEATGARFQTLVALNVLDLSNFYGRRSFFVELDRRGRNAVEFLTAFNRELSRPIQQDGRQHIEYVPTQVFTEYVRFRMTMQDEQPIHGIKYRSSRNGQACFVIFADQSDCLSNVPERLRPQLLDFIDGSLRTEIIESSPNASPL</sequence>
<dbReference type="KEGG" id="gax:Pan161_34120"/>
<proteinExistence type="predicted"/>
<organism evidence="2 3">
    <name type="scientific">Gimesia algae</name>
    <dbReference type="NCBI Taxonomy" id="2527971"/>
    <lineage>
        <taxon>Bacteria</taxon>
        <taxon>Pseudomonadati</taxon>
        <taxon>Planctomycetota</taxon>
        <taxon>Planctomycetia</taxon>
        <taxon>Planctomycetales</taxon>
        <taxon>Planctomycetaceae</taxon>
        <taxon>Gimesia</taxon>
    </lineage>
</organism>
<feature type="domain" description="RES" evidence="1">
    <location>
        <begin position="208"/>
        <end position="371"/>
    </location>
</feature>
<dbReference type="InterPro" id="IPR014914">
    <property type="entry name" value="RES_dom"/>
</dbReference>
<dbReference type="EMBL" id="CP036343">
    <property type="protein sequence ID" value="QDT91749.1"/>
    <property type="molecule type" value="Genomic_DNA"/>
</dbReference>
<evidence type="ECO:0000259" key="1">
    <source>
        <dbReference type="SMART" id="SM00953"/>
    </source>
</evidence>
<keyword evidence="3" id="KW-1185">Reference proteome</keyword>
<accession>A0A517VFI2</accession>
<dbReference type="RefSeq" id="WP_145228851.1">
    <property type="nucleotide sequence ID" value="NZ_CP036343.1"/>
</dbReference>
<dbReference type="Pfam" id="PF08808">
    <property type="entry name" value="RES"/>
    <property type="match status" value="1"/>
</dbReference>
<evidence type="ECO:0000313" key="2">
    <source>
        <dbReference type="EMBL" id="QDT91749.1"/>
    </source>
</evidence>
<gene>
    <name evidence="2" type="ORF">Pan161_34120</name>
</gene>
<dbReference type="Pfam" id="PF18870">
    <property type="entry name" value="HEPN_RES_NTD1"/>
    <property type="match status" value="1"/>
</dbReference>
<dbReference type="AlphaFoldDB" id="A0A517VFI2"/>